<dbReference type="RefSeq" id="WP_171203481.1">
    <property type="nucleotide sequence ID" value="NZ_BAAANP010000020.1"/>
</dbReference>
<sequence length="198" mass="20122">MPRPTRPAARRAAAVVLAAAAVSASAGCAVSPVVNQFSTELQYAPSDGVQAYFPLSETDEEGPGTALLVRNLLLIGPEEDGPARLYGVLVNDSLDEVVVEISGPGGLSGEVTVPARSSVPLGEQQTEDLGSQELPEGAEVSGDLLADPVGAVPGELVPVTMVLDGAVLEVETPLLNGSLPEYQTLVPTAASTTPGVAR</sequence>
<keyword evidence="1" id="KW-0732">Signal</keyword>
<feature type="signal peptide" evidence="1">
    <location>
        <begin position="1"/>
        <end position="26"/>
    </location>
</feature>
<dbReference type="EMBL" id="JABEMA010000179">
    <property type="protein sequence ID" value="NNH23679.1"/>
    <property type="molecule type" value="Genomic_DNA"/>
</dbReference>
<organism evidence="2 3">
    <name type="scientific">Pseudokineococcus marinus</name>
    <dbReference type="NCBI Taxonomy" id="351215"/>
    <lineage>
        <taxon>Bacteria</taxon>
        <taxon>Bacillati</taxon>
        <taxon>Actinomycetota</taxon>
        <taxon>Actinomycetes</taxon>
        <taxon>Kineosporiales</taxon>
        <taxon>Kineosporiaceae</taxon>
        <taxon>Pseudokineococcus</taxon>
    </lineage>
</organism>
<dbReference type="PROSITE" id="PS51257">
    <property type="entry name" value="PROKAR_LIPOPROTEIN"/>
    <property type="match status" value="1"/>
</dbReference>
<protein>
    <recommendedName>
        <fullName evidence="4">Copper(I)-binding protein</fullName>
    </recommendedName>
</protein>
<keyword evidence="3" id="KW-1185">Reference proteome</keyword>
<evidence type="ECO:0000256" key="1">
    <source>
        <dbReference type="SAM" id="SignalP"/>
    </source>
</evidence>
<reference evidence="2 3" key="1">
    <citation type="submission" date="2020-05" db="EMBL/GenBank/DDBJ databases">
        <title>MicrobeNet Type strains.</title>
        <authorList>
            <person name="Nicholson A.C."/>
        </authorList>
    </citation>
    <scope>NUCLEOTIDE SEQUENCE [LARGE SCALE GENOMIC DNA]</scope>
    <source>
        <strain evidence="2 3">JCM 14547</strain>
    </source>
</reference>
<name>A0A849BK76_9ACTN</name>
<proteinExistence type="predicted"/>
<evidence type="ECO:0000313" key="2">
    <source>
        <dbReference type="EMBL" id="NNH23679.1"/>
    </source>
</evidence>
<comment type="caution">
    <text evidence="2">The sequence shown here is derived from an EMBL/GenBank/DDBJ whole genome shotgun (WGS) entry which is preliminary data.</text>
</comment>
<gene>
    <name evidence="2" type="ORF">HLB09_11380</name>
</gene>
<dbReference type="Proteomes" id="UP000555552">
    <property type="component" value="Unassembled WGS sequence"/>
</dbReference>
<dbReference type="AlphaFoldDB" id="A0A849BK76"/>
<feature type="chain" id="PRO_5039158321" description="Copper(I)-binding protein" evidence="1">
    <location>
        <begin position="27"/>
        <end position="198"/>
    </location>
</feature>
<accession>A0A849BK76</accession>
<evidence type="ECO:0008006" key="4">
    <source>
        <dbReference type="Google" id="ProtNLM"/>
    </source>
</evidence>
<evidence type="ECO:0000313" key="3">
    <source>
        <dbReference type="Proteomes" id="UP000555552"/>
    </source>
</evidence>